<evidence type="ECO:0000256" key="1">
    <source>
        <dbReference type="ARBA" id="ARBA00004141"/>
    </source>
</evidence>
<evidence type="ECO:0000256" key="7">
    <source>
        <dbReference type="ARBA" id="ARBA00022832"/>
    </source>
</evidence>
<keyword evidence="7 14" id="KW-0276">Fatty acid metabolism</keyword>
<feature type="transmembrane region" description="Helical" evidence="14">
    <location>
        <begin position="153"/>
        <end position="172"/>
    </location>
</feature>
<evidence type="ECO:0000313" key="16">
    <source>
        <dbReference type="Proteomes" id="UP000184383"/>
    </source>
</evidence>
<evidence type="ECO:0000256" key="11">
    <source>
        <dbReference type="ARBA" id="ARBA00023160"/>
    </source>
</evidence>
<keyword evidence="12 14" id="KW-0456">Lyase</keyword>
<organism evidence="15 16">
    <name type="scientific">Aspergillus wentii DTO 134E9</name>
    <dbReference type="NCBI Taxonomy" id="1073089"/>
    <lineage>
        <taxon>Eukaryota</taxon>
        <taxon>Fungi</taxon>
        <taxon>Dikarya</taxon>
        <taxon>Ascomycota</taxon>
        <taxon>Pezizomycotina</taxon>
        <taxon>Eurotiomycetes</taxon>
        <taxon>Eurotiomycetidae</taxon>
        <taxon>Eurotiales</taxon>
        <taxon>Aspergillaceae</taxon>
        <taxon>Aspergillus</taxon>
        <taxon>Aspergillus subgen. Cremei</taxon>
    </lineage>
</organism>
<dbReference type="GeneID" id="63755535"/>
<dbReference type="InterPro" id="IPR007482">
    <property type="entry name" value="Tyr_Pase-like_PTPLA"/>
</dbReference>
<evidence type="ECO:0000256" key="5">
    <source>
        <dbReference type="ARBA" id="ARBA00022516"/>
    </source>
</evidence>
<feature type="transmembrane region" description="Helical" evidence="14">
    <location>
        <begin position="45"/>
        <end position="66"/>
    </location>
</feature>
<protein>
    <recommendedName>
        <fullName evidence="4 14">Very-long-chain (3R)-3-hydroxyacyl-CoA dehydratase</fullName>
        <ecNumber evidence="4 14">4.2.1.134</ecNumber>
    </recommendedName>
</protein>
<keyword evidence="5 14" id="KW-0444">Lipid biosynthesis</keyword>
<comment type="subcellular location">
    <subcellularLocation>
        <location evidence="14">Endoplasmic reticulum membrane</location>
        <topology evidence="14">Multi-pass membrane protein</topology>
    </subcellularLocation>
    <subcellularLocation>
        <location evidence="1">Membrane</location>
        <topology evidence="1">Multi-pass membrane protein</topology>
    </subcellularLocation>
</comment>
<keyword evidence="8 14" id="KW-1133">Transmembrane helix</keyword>
<comment type="pathway">
    <text evidence="2 14">Lipid metabolism; fatty acid biosynthesis.</text>
</comment>
<keyword evidence="11 14" id="KW-0275">Fatty acid biosynthesis</keyword>
<proteinExistence type="inferred from homology"/>
<dbReference type="EC" id="4.2.1.134" evidence="4 14"/>
<feature type="transmembrane region" description="Helical" evidence="14">
    <location>
        <begin position="121"/>
        <end position="141"/>
    </location>
</feature>
<dbReference type="PANTHER" id="PTHR11035">
    <property type="entry name" value="VERY-LONG-CHAIN (3R)-3-HYDROXYACYL-COA DEHYDRATASE"/>
    <property type="match status" value="1"/>
</dbReference>
<evidence type="ECO:0000256" key="8">
    <source>
        <dbReference type="ARBA" id="ARBA00022989"/>
    </source>
</evidence>
<dbReference type="AlphaFoldDB" id="A0A1L9S0K9"/>
<accession>A0A1L9S0K9</accession>
<dbReference type="RefSeq" id="XP_040694381.1">
    <property type="nucleotide sequence ID" value="XM_040839687.1"/>
</dbReference>
<name>A0A1L9S0K9_ASPWE</name>
<evidence type="ECO:0000313" key="15">
    <source>
        <dbReference type="EMBL" id="OJJ40705.1"/>
    </source>
</evidence>
<dbReference type="UniPathway" id="UPA00094"/>
<evidence type="ECO:0000256" key="9">
    <source>
        <dbReference type="ARBA" id="ARBA00023098"/>
    </source>
</evidence>
<dbReference type="VEuPathDB" id="FungiDB:ASPWEDRAFT_99771"/>
<feature type="transmembrane region" description="Helical" evidence="14">
    <location>
        <begin position="78"/>
        <end position="101"/>
    </location>
</feature>
<reference evidence="16" key="1">
    <citation type="journal article" date="2017" name="Genome Biol.">
        <title>Comparative genomics reveals high biological diversity and specific adaptations in the industrially and medically important fungal genus Aspergillus.</title>
        <authorList>
            <person name="de Vries R.P."/>
            <person name="Riley R."/>
            <person name="Wiebenga A."/>
            <person name="Aguilar-Osorio G."/>
            <person name="Amillis S."/>
            <person name="Uchima C.A."/>
            <person name="Anderluh G."/>
            <person name="Asadollahi M."/>
            <person name="Askin M."/>
            <person name="Barry K."/>
            <person name="Battaglia E."/>
            <person name="Bayram O."/>
            <person name="Benocci T."/>
            <person name="Braus-Stromeyer S.A."/>
            <person name="Caldana C."/>
            <person name="Canovas D."/>
            <person name="Cerqueira G.C."/>
            <person name="Chen F."/>
            <person name="Chen W."/>
            <person name="Choi C."/>
            <person name="Clum A."/>
            <person name="Dos Santos R.A."/>
            <person name="Damasio A.R."/>
            <person name="Diallinas G."/>
            <person name="Emri T."/>
            <person name="Fekete E."/>
            <person name="Flipphi M."/>
            <person name="Freyberg S."/>
            <person name="Gallo A."/>
            <person name="Gournas C."/>
            <person name="Habgood R."/>
            <person name="Hainaut M."/>
            <person name="Harispe M.L."/>
            <person name="Henrissat B."/>
            <person name="Hilden K.S."/>
            <person name="Hope R."/>
            <person name="Hossain A."/>
            <person name="Karabika E."/>
            <person name="Karaffa L."/>
            <person name="Karanyi Z."/>
            <person name="Krasevec N."/>
            <person name="Kuo A."/>
            <person name="Kusch H."/>
            <person name="LaButti K."/>
            <person name="Lagendijk E.L."/>
            <person name="Lapidus A."/>
            <person name="Levasseur A."/>
            <person name="Lindquist E."/>
            <person name="Lipzen A."/>
            <person name="Logrieco A.F."/>
            <person name="MacCabe A."/>
            <person name="Maekelae M.R."/>
            <person name="Malavazi I."/>
            <person name="Melin P."/>
            <person name="Meyer V."/>
            <person name="Mielnichuk N."/>
            <person name="Miskei M."/>
            <person name="Molnar A.P."/>
            <person name="Mule G."/>
            <person name="Ngan C.Y."/>
            <person name="Orejas M."/>
            <person name="Orosz E."/>
            <person name="Ouedraogo J.P."/>
            <person name="Overkamp K.M."/>
            <person name="Park H.-S."/>
            <person name="Perrone G."/>
            <person name="Piumi F."/>
            <person name="Punt P.J."/>
            <person name="Ram A.F."/>
            <person name="Ramon A."/>
            <person name="Rauscher S."/>
            <person name="Record E."/>
            <person name="Riano-Pachon D.M."/>
            <person name="Robert V."/>
            <person name="Roehrig J."/>
            <person name="Ruller R."/>
            <person name="Salamov A."/>
            <person name="Salih N.S."/>
            <person name="Samson R.A."/>
            <person name="Sandor E."/>
            <person name="Sanguinetti M."/>
            <person name="Schuetze T."/>
            <person name="Sepcic K."/>
            <person name="Shelest E."/>
            <person name="Sherlock G."/>
            <person name="Sophianopoulou V."/>
            <person name="Squina F.M."/>
            <person name="Sun H."/>
            <person name="Susca A."/>
            <person name="Todd R.B."/>
            <person name="Tsang A."/>
            <person name="Unkles S.E."/>
            <person name="van de Wiele N."/>
            <person name="van Rossen-Uffink D."/>
            <person name="Oliveira J.V."/>
            <person name="Vesth T.C."/>
            <person name="Visser J."/>
            <person name="Yu J.-H."/>
            <person name="Zhou M."/>
            <person name="Andersen M.R."/>
            <person name="Archer D.B."/>
            <person name="Baker S.E."/>
            <person name="Benoit I."/>
            <person name="Brakhage A.A."/>
            <person name="Braus G.H."/>
            <person name="Fischer R."/>
            <person name="Frisvad J.C."/>
            <person name="Goldman G.H."/>
            <person name="Houbraken J."/>
            <person name="Oakley B."/>
            <person name="Pocsi I."/>
            <person name="Scazzocchio C."/>
            <person name="Seiboth B."/>
            <person name="vanKuyk P.A."/>
            <person name="Wortman J."/>
            <person name="Dyer P.S."/>
            <person name="Grigoriev I.V."/>
        </authorList>
    </citation>
    <scope>NUCLEOTIDE SEQUENCE [LARGE SCALE GENOMIC DNA]</scope>
    <source>
        <strain evidence="16">DTO 134E9</strain>
    </source>
</reference>
<keyword evidence="16" id="KW-1185">Reference proteome</keyword>
<keyword evidence="6 14" id="KW-0812">Transmembrane</keyword>
<keyword evidence="14" id="KW-0256">Endoplasmic reticulum</keyword>
<comment type="catalytic activity">
    <reaction evidence="13 14">
        <text>a very-long-chain (3R)-3-hydroxyacyl-CoA = a very-long-chain (2E)-enoyl-CoA + H2O</text>
        <dbReference type="Rhea" id="RHEA:45812"/>
        <dbReference type="ChEBI" id="CHEBI:15377"/>
        <dbReference type="ChEBI" id="CHEBI:83728"/>
        <dbReference type="ChEBI" id="CHEBI:85440"/>
        <dbReference type="EC" id="4.2.1.134"/>
    </reaction>
</comment>
<comment type="similarity">
    <text evidence="3 14">Belongs to the very long-chain fatty acids dehydratase HACD family.</text>
</comment>
<dbReference type="EMBL" id="KV878209">
    <property type="protein sequence ID" value="OJJ40705.1"/>
    <property type="molecule type" value="Genomic_DNA"/>
</dbReference>
<evidence type="ECO:0000256" key="10">
    <source>
        <dbReference type="ARBA" id="ARBA00023136"/>
    </source>
</evidence>
<feature type="transmembrane region" description="Helical" evidence="14">
    <location>
        <begin position="12"/>
        <end position="33"/>
    </location>
</feature>
<dbReference type="STRING" id="1073089.A0A1L9S0K9"/>
<dbReference type="GO" id="GO:0030148">
    <property type="term" value="P:sphingolipid biosynthetic process"/>
    <property type="evidence" value="ECO:0007669"/>
    <property type="project" value="TreeGrafter"/>
</dbReference>
<evidence type="ECO:0000256" key="2">
    <source>
        <dbReference type="ARBA" id="ARBA00005194"/>
    </source>
</evidence>
<dbReference type="Pfam" id="PF04387">
    <property type="entry name" value="PTPLA"/>
    <property type="match status" value="1"/>
</dbReference>
<dbReference type="GO" id="GO:0005789">
    <property type="term" value="C:endoplasmic reticulum membrane"/>
    <property type="evidence" value="ECO:0007669"/>
    <property type="project" value="UniProtKB-SubCell"/>
</dbReference>
<dbReference type="GO" id="GO:0042761">
    <property type="term" value="P:very long-chain fatty acid biosynthetic process"/>
    <property type="evidence" value="ECO:0007669"/>
    <property type="project" value="TreeGrafter"/>
</dbReference>
<dbReference type="GO" id="GO:0102158">
    <property type="term" value="F:very-long-chain (3R)-3-hydroxyacyl-CoA dehydratase activity"/>
    <property type="evidence" value="ECO:0007669"/>
    <property type="project" value="UniProtKB-EC"/>
</dbReference>
<comment type="function">
    <text evidence="14">Catalyzes the third of the four reactions of the long-chain fatty acids elongation cycle. This endoplasmic reticulum-bound enzymatic process, allows the addition of two carbons to the chain of long- and very long-chain fatty acids/VLCFAs per cycle. This enzyme catalyzes the dehydration of the 3-hydroxyacyl-CoA intermediate into trans-2,3-enoyl-CoA, within each cycle of fatty acid elongation. Thereby, it participates to the production of VLCFAs of different chain lengths that are involved in multiple biological processes as precursors of membrane lipids and lipid mediators.</text>
</comment>
<dbReference type="Proteomes" id="UP000184383">
    <property type="component" value="Unassembled WGS sequence"/>
</dbReference>
<dbReference type="GO" id="GO:0030497">
    <property type="term" value="P:fatty acid elongation"/>
    <property type="evidence" value="ECO:0007669"/>
    <property type="project" value="TreeGrafter"/>
</dbReference>
<evidence type="ECO:0000256" key="3">
    <source>
        <dbReference type="ARBA" id="ARBA00007811"/>
    </source>
</evidence>
<keyword evidence="10 14" id="KW-0472">Membrane</keyword>
<feature type="transmembrane region" description="Helical" evidence="14">
    <location>
        <begin position="184"/>
        <end position="207"/>
    </location>
</feature>
<evidence type="ECO:0000256" key="6">
    <source>
        <dbReference type="ARBA" id="ARBA00022692"/>
    </source>
</evidence>
<evidence type="ECO:0000256" key="13">
    <source>
        <dbReference type="ARBA" id="ARBA00036671"/>
    </source>
</evidence>
<evidence type="ECO:0000256" key="14">
    <source>
        <dbReference type="RuleBase" id="RU363109"/>
    </source>
</evidence>
<sequence>MSKSSPSGLTKAYLLAYNATSFGLWATCTLRAASLIPLLAPSGHLPAIFNAIFSPLLTTTQSLALLEILHSLVGIVRAPVFTTLMQVSSRILVVWGIMYLFHDRGDGNGGILGDYAFLGCLGAWGVTECIRYGFFALQVWGSGVPAWWTWLRYNTFYVLYPLGITSECILVVKALGPAAKLHPLYWWFLVAVLAIYVPGSYILYTYMMAQRRKVLKKKGRAE</sequence>
<dbReference type="PANTHER" id="PTHR11035:SF3">
    <property type="entry name" value="VERY-LONG-CHAIN (3R)-3-HYDROXYACYL-COA DEHYDRATASE"/>
    <property type="match status" value="1"/>
</dbReference>
<keyword evidence="9 14" id="KW-0443">Lipid metabolism</keyword>
<gene>
    <name evidence="15" type="ORF">ASPWEDRAFT_99771</name>
</gene>
<evidence type="ECO:0000256" key="4">
    <source>
        <dbReference type="ARBA" id="ARBA00013122"/>
    </source>
</evidence>
<dbReference type="OrthoDB" id="46988at2759"/>
<evidence type="ECO:0000256" key="12">
    <source>
        <dbReference type="ARBA" id="ARBA00023239"/>
    </source>
</evidence>